<accession>A0ABW1A058</accession>
<name>A0ABW1A058_9ACTN</name>
<dbReference type="Proteomes" id="UP001596074">
    <property type="component" value="Unassembled WGS sequence"/>
</dbReference>
<keyword evidence="2" id="KW-1185">Reference proteome</keyword>
<reference evidence="2" key="1">
    <citation type="journal article" date="2019" name="Int. J. Syst. Evol. Microbiol.">
        <title>The Global Catalogue of Microorganisms (GCM) 10K type strain sequencing project: providing services to taxonomists for standard genome sequencing and annotation.</title>
        <authorList>
            <consortium name="The Broad Institute Genomics Platform"/>
            <consortium name="The Broad Institute Genome Sequencing Center for Infectious Disease"/>
            <person name="Wu L."/>
            <person name="Ma J."/>
        </authorList>
    </citation>
    <scope>NUCLEOTIDE SEQUENCE [LARGE SCALE GENOMIC DNA]</scope>
    <source>
        <strain evidence="2">KCTC 42087</strain>
    </source>
</reference>
<protein>
    <submittedName>
        <fullName evidence="1">Uncharacterized protein</fullName>
    </submittedName>
</protein>
<sequence length="90" mass="10478">MRPPHCFVCGLSLRDIDDDQDLWSVFTLVTFELTHEEKTAHQARDRSGWVGHPENTEWFCNQHAALAQERSHLHWRTALSEISATHRPDT</sequence>
<evidence type="ECO:0000313" key="1">
    <source>
        <dbReference type="EMBL" id="MFC5748831.1"/>
    </source>
</evidence>
<dbReference type="RefSeq" id="WP_378284521.1">
    <property type="nucleotide sequence ID" value="NZ_JBHSON010000036.1"/>
</dbReference>
<gene>
    <name evidence="1" type="ORF">ACFPZN_24720</name>
</gene>
<evidence type="ECO:0000313" key="2">
    <source>
        <dbReference type="Proteomes" id="UP001596074"/>
    </source>
</evidence>
<organism evidence="1 2">
    <name type="scientific">Actinomadura rugatobispora</name>
    <dbReference type="NCBI Taxonomy" id="1994"/>
    <lineage>
        <taxon>Bacteria</taxon>
        <taxon>Bacillati</taxon>
        <taxon>Actinomycetota</taxon>
        <taxon>Actinomycetes</taxon>
        <taxon>Streptosporangiales</taxon>
        <taxon>Thermomonosporaceae</taxon>
        <taxon>Actinomadura</taxon>
    </lineage>
</organism>
<proteinExistence type="predicted"/>
<dbReference type="EMBL" id="JBHSON010000036">
    <property type="protein sequence ID" value="MFC5748831.1"/>
    <property type="molecule type" value="Genomic_DNA"/>
</dbReference>
<comment type="caution">
    <text evidence="1">The sequence shown here is derived from an EMBL/GenBank/DDBJ whole genome shotgun (WGS) entry which is preliminary data.</text>
</comment>